<reference evidence="13 14" key="1">
    <citation type="journal article" date="2011" name="Proc. Natl. Acad. Sci. U.S.A.">
        <title>Evolutionary erosion of yeast sex chromosomes by mating-type switching accidents.</title>
        <authorList>
            <person name="Gordon J.L."/>
            <person name="Armisen D."/>
            <person name="Proux-Wera E."/>
            <person name="Oheigeartaigh S.S."/>
            <person name="Byrne K.P."/>
            <person name="Wolfe K.H."/>
        </authorList>
    </citation>
    <scope>NUCLEOTIDE SEQUENCE [LARGE SCALE GENOMIC DNA]</scope>
    <source>
        <strain evidence="14">ATCC 76901 / BCRC 22586 / CBS 4309 / NBRC 1992 / NRRL Y-12630</strain>
    </source>
</reference>
<dbReference type="PROSITE" id="PS00059">
    <property type="entry name" value="ADH_ZINC"/>
    <property type="match status" value="1"/>
</dbReference>
<dbReference type="EC" id="1.1.1.2" evidence="9"/>
<dbReference type="InterPro" id="IPR047109">
    <property type="entry name" value="CAD-like"/>
</dbReference>
<protein>
    <recommendedName>
        <fullName evidence="9">alcohol dehydrogenase (NADP(+))</fullName>
        <ecNumber evidence="9">1.1.1.2</ecNumber>
    </recommendedName>
</protein>
<dbReference type="HOGENOM" id="CLU_026673_20_2_1"/>
<name>G0VDR4_NAUCA</name>
<evidence type="ECO:0000313" key="14">
    <source>
        <dbReference type="Proteomes" id="UP000001640"/>
    </source>
</evidence>
<dbReference type="InterPro" id="IPR020843">
    <property type="entry name" value="ER"/>
</dbReference>
<dbReference type="InterPro" id="IPR002328">
    <property type="entry name" value="ADH_Zn_CS"/>
</dbReference>
<evidence type="ECO:0000256" key="9">
    <source>
        <dbReference type="ARBA" id="ARBA00024074"/>
    </source>
</evidence>
<evidence type="ECO:0000256" key="8">
    <source>
        <dbReference type="ARBA" id="ARBA00023002"/>
    </source>
</evidence>
<evidence type="ECO:0000313" key="13">
    <source>
        <dbReference type="EMBL" id="CCC69703.1"/>
    </source>
</evidence>
<dbReference type="Gene3D" id="3.90.180.10">
    <property type="entry name" value="Medium-chain alcohol dehydrogenases, catalytic domain"/>
    <property type="match status" value="1"/>
</dbReference>
<dbReference type="InterPro" id="IPR013154">
    <property type="entry name" value="ADH-like_N"/>
</dbReference>
<evidence type="ECO:0000256" key="2">
    <source>
        <dbReference type="ARBA" id="ARBA00008072"/>
    </source>
</evidence>
<keyword evidence="6 11" id="KW-0862">Zinc</keyword>
<dbReference type="Pfam" id="PF00107">
    <property type="entry name" value="ADH_zinc_N"/>
    <property type="match status" value="1"/>
</dbReference>
<dbReference type="RefSeq" id="XP_003676066.1">
    <property type="nucleotide sequence ID" value="XM_003676018.1"/>
</dbReference>
<evidence type="ECO:0000256" key="6">
    <source>
        <dbReference type="ARBA" id="ARBA00022833"/>
    </source>
</evidence>
<evidence type="ECO:0000256" key="1">
    <source>
        <dbReference type="ARBA" id="ARBA00001947"/>
    </source>
</evidence>
<dbReference type="InterPro" id="IPR011032">
    <property type="entry name" value="GroES-like_sf"/>
</dbReference>
<dbReference type="SUPFAM" id="SSF51735">
    <property type="entry name" value="NAD(P)-binding Rossmann-fold domains"/>
    <property type="match status" value="1"/>
</dbReference>
<proteinExistence type="inferred from homology"/>
<dbReference type="InParanoid" id="G0VDR4"/>
<gene>
    <name evidence="13" type="primary">NCAS0D01220</name>
    <name evidence="13" type="ordered locus">NCAS_0D01220</name>
</gene>
<keyword evidence="8" id="KW-0560">Oxidoreductase</keyword>
<comment type="subunit">
    <text evidence="3">Homodimer.</text>
</comment>
<dbReference type="PANTHER" id="PTHR42683">
    <property type="entry name" value="ALDEHYDE REDUCTASE"/>
    <property type="match status" value="1"/>
</dbReference>
<evidence type="ECO:0000259" key="12">
    <source>
        <dbReference type="SMART" id="SM00829"/>
    </source>
</evidence>
<dbReference type="EMBL" id="HE576755">
    <property type="protein sequence ID" value="CCC69703.1"/>
    <property type="molecule type" value="Genomic_DNA"/>
</dbReference>
<organism evidence="13 14">
    <name type="scientific">Naumovozyma castellii</name>
    <name type="common">Yeast</name>
    <name type="synonym">Saccharomyces castellii</name>
    <dbReference type="NCBI Taxonomy" id="27288"/>
    <lineage>
        <taxon>Eukaryota</taxon>
        <taxon>Fungi</taxon>
        <taxon>Dikarya</taxon>
        <taxon>Ascomycota</taxon>
        <taxon>Saccharomycotina</taxon>
        <taxon>Saccharomycetes</taxon>
        <taxon>Saccharomycetales</taxon>
        <taxon>Saccharomycetaceae</taxon>
        <taxon>Naumovozyma</taxon>
    </lineage>
</organism>
<evidence type="ECO:0000256" key="5">
    <source>
        <dbReference type="ARBA" id="ARBA00022723"/>
    </source>
</evidence>
<dbReference type="Proteomes" id="UP000001640">
    <property type="component" value="Chromosome 4"/>
</dbReference>
<comment type="catalytic activity">
    <reaction evidence="10">
        <text>a primary alcohol + NADP(+) = an aldehyde + NADPH + H(+)</text>
        <dbReference type="Rhea" id="RHEA:15937"/>
        <dbReference type="ChEBI" id="CHEBI:15378"/>
        <dbReference type="ChEBI" id="CHEBI:15734"/>
        <dbReference type="ChEBI" id="CHEBI:17478"/>
        <dbReference type="ChEBI" id="CHEBI:57783"/>
        <dbReference type="ChEBI" id="CHEBI:58349"/>
        <dbReference type="EC" id="1.1.1.2"/>
    </reaction>
    <physiologicalReaction direction="left-to-right" evidence="10">
        <dbReference type="Rhea" id="RHEA:15938"/>
    </physiologicalReaction>
    <physiologicalReaction direction="right-to-left" evidence="10">
        <dbReference type="Rhea" id="RHEA:15939"/>
    </physiologicalReaction>
</comment>
<evidence type="ECO:0000256" key="10">
    <source>
        <dbReference type="ARBA" id="ARBA00050997"/>
    </source>
</evidence>
<comment type="cofactor">
    <cofactor evidence="1 11">
        <name>Zn(2+)</name>
        <dbReference type="ChEBI" id="CHEBI:29105"/>
    </cofactor>
</comment>
<keyword evidence="7" id="KW-0521">NADP</keyword>
<dbReference type="InterPro" id="IPR036291">
    <property type="entry name" value="NAD(P)-bd_dom_sf"/>
</dbReference>
<dbReference type="FunFam" id="3.40.50.720:FF:000158">
    <property type="entry name" value="Zinc-binding alcohol dehydrogenase"/>
    <property type="match status" value="1"/>
</dbReference>
<dbReference type="OMA" id="GWGEQKF"/>
<dbReference type="AlphaFoldDB" id="G0VDR4"/>
<dbReference type="InterPro" id="IPR013149">
    <property type="entry name" value="ADH-like_C"/>
</dbReference>
<dbReference type="KEGG" id="ncs:NCAS_0D01220"/>
<dbReference type="eggNOG" id="KOG0023">
    <property type="taxonomic scope" value="Eukaryota"/>
</dbReference>
<keyword evidence="5 11" id="KW-0479">Metal-binding</keyword>
<dbReference type="CDD" id="cd05283">
    <property type="entry name" value="CAD1"/>
    <property type="match status" value="1"/>
</dbReference>
<dbReference type="Pfam" id="PF08240">
    <property type="entry name" value="ADH_N"/>
    <property type="match status" value="1"/>
</dbReference>
<dbReference type="SUPFAM" id="SSF50129">
    <property type="entry name" value="GroES-like"/>
    <property type="match status" value="1"/>
</dbReference>
<dbReference type="GO" id="GO:0008106">
    <property type="term" value="F:alcohol dehydrogenase (NADP+) activity"/>
    <property type="evidence" value="ECO:0007669"/>
    <property type="project" value="UniProtKB-EC"/>
</dbReference>
<dbReference type="OrthoDB" id="1879366at2759"/>
<dbReference type="GO" id="GO:0006066">
    <property type="term" value="P:alcohol metabolic process"/>
    <property type="evidence" value="ECO:0007669"/>
    <property type="project" value="UniProtKB-ARBA"/>
</dbReference>
<reference key="2">
    <citation type="submission" date="2011-08" db="EMBL/GenBank/DDBJ databases">
        <title>Genome sequence of Naumovozyma castellii.</title>
        <authorList>
            <person name="Gordon J.L."/>
            <person name="Armisen D."/>
            <person name="Proux-Wera E."/>
            <person name="OhEigeartaigh S.S."/>
            <person name="Byrne K.P."/>
            <person name="Wolfe K.H."/>
        </authorList>
    </citation>
    <scope>NUCLEOTIDE SEQUENCE</scope>
    <source>
        <strain>Type strain:CBS 4309</strain>
    </source>
</reference>
<evidence type="ECO:0000256" key="11">
    <source>
        <dbReference type="RuleBase" id="RU361277"/>
    </source>
</evidence>
<dbReference type="SMART" id="SM00829">
    <property type="entry name" value="PKS_ER"/>
    <property type="match status" value="1"/>
</dbReference>
<dbReference type="Gene3D" id="3.40.50.720">
    <property type="entry name" value="NAD(P)-binding Rossmann-like Domain"/>
    <property type="match status" value="1"/>
</dbReference>
<dbReference type="STRING" id="1064592.G0VDR4"/>
<evidence type="ECO:0000256" key="4">
    <source>
        <dbReference type="ARBA" id="ARBA00022553"/>
    </source>
</evidence>
<dbReference type="GeneID" id="96903311"/>
<dbReference type="FunCoup" id="G0VDR4">
    <property type="interactions" value="607"/>
</dbReference>
<evidence type="ECO:0000256" key="3">
    <source>
        <dbReference type="ARBA" id="ARBA00011738"/>
    </source>
</evidence>
<keyword evidence="4" id="KW-0597">Phosphoprotein</keyword>
<keyword evidence="14" id="KW-1185">Reference proteome</keyword>
<feature type="domain" description="Enoyl reductase (ER)" evidence="12">
    <location>
        <begin position="19"/>
        <end position="345"/>
    </location>
</feature>
<accession>G0VDR4</accession>
<evidence type="ECO:0000256" key="7">
    <source>
        <dbReference type="ARBA" id="ARBA00022857"/>
    </source>
</evidence>
<dbReference type="GO" id="GO:0008270">
    <property type="term" value="F:zinc ion binding"/>
    <property type="evidence" value="ECO:0007669"/>
    <property type="project" value="InterPro"/>
</dbReference>
<sequence>MSEENLFHGIAVQDYNDWKNPKKIQFKAKTFNDHDIQIKVECCGVCGSDIHAASGHWGNIPTPLVVGHEIVGRVVKVGDRCDNGLKVGDRVGVGAQVFSCLECNRCKTDNESYCPKWVATYGGEYPDGYISKGGYADFVRVHEHFVVPIPENIPSEYAAPLLCGGLTVFSPLLRNGCGPGKKVGIVGIGGIGHQGVIFANAMGAEVYAISRTSKKKDDAFKLGAHHFIATKEEPDWGTKYYDTFDLIVVCANSLTDIDFDVVPHTMKIGGRIVSISIPEMSQVLKLKPFGLKGVSISNSHLGSIKELKTLLKLVSEKNLRIWIETIPIGEKGVHEAFDRMDKGDVRYRFTMVDYDKEFSQNQ</sequence>
<comment type="similarity">
    <text evidence="2 11">Belongs to the zinc-containing alcohol dehydrogenase family.</text>
</comment>